<dbReference type="GO" id="GO:0005634">
    <property type="term" value="C:nucleus"/>
    <property type="evidence" value="ECO:0007669"/>
    <property type="project" value="UniProtKB-SubCell"/>
</dbReference>
<evidence type="ECO:0000313" key="9">
    <source>
        <dbReference type="EMBL" id="LAB30804.1"/>
    </source>
</evidence>
<dbReference type="InterPro" id="IPR051643">
    <property type="entry name" value="Transcr_Reg_ZincFinger"/>
</dbReference>
<keyword evidence="4" id="KW-0862">Zinc</keyword>
<dbReference type="AlphaFoldDB" id="A0A2D4MBP1"/>
<dbReference type="PROSITE" id="PS50157">
    <property type="entry name" value="ZINC_FINGER_C2H2_2"/>
    <property type="match status" value="1"/>
</dbReference>
<evidence type="ECO:0000256" key="7">
    <source>
        <dbReference type="SAM" id="SignalP"/>
    </source>
</evidence>
<dbReference type="GO" id="GO:0008270">
    <property type="term" value="F:zinc ion binding"/>
    <property type="evidence" value="ECO:0007669"/>
    <property type="project" value="UniProtKB-KW"/>
</dbReference>
<feature type="signal peptide" evidence="7">
    <location>
        <begin position="1"/>
        <end position="21"/>
    </location>
</feature>
<dbReference type="EMBL" id="IACM01084858">
    <property type="protein sequence ID" value="LAB30804.1"/>
    <property type="molecule type" value="Transcribed_RNA"/>
</dbReference>
<keyword evidence="2" id="KW-0479">Metal-binding</keyword>
<reference evidence="9" key="1">
    <citation type="submission" date="2017-07" db="EMBL/GenBank/DDBJ databases">
        <authorList>
            <person name="Mikheyev A."/>
            <person name="Grau M."/>
        </authorList>
    </citation>
    <scope>NUCLEOTIDE SEQUENCE</scope>
    <source>
        <tissue evidence="9">Venom_gland</tissue>
    </source>
</reference>
<evidence type="ECO:0000256" key="5">
    <source>
        <dbReference type="ARBA" id="ARBA00023242"/>
    </source>
</evidence>
<dbReference type="InterPro" id="IPR013087">
    <property type="entry name" value="Znf_C2H2_type"/>
</dbReference>
<dbReference type="PROSITE" id="PS00028">
    <property type="entry name" value="ZINC_FINGER_C2H2_1"/>
    <property type="match status" value="1"/>
</dbReference>
<keyword evidence="5" id="KW-0539">Nucleus</keyword>
<sequence length="156" mass="17623">MAPRFHYMTLIIILFFIVANFDPSTFSLMRCEFCGAGFDTRAGLSSHARAHLRDFGITNWELTISPINILKELLANSSEQHPVLQYVMETDPSSPNEEREMLGFGSYKTTLPISDYSISQSTIPPFPSSWGDETIQAFRHGKHLLNCMCIQETVSI</sequence>
<accession>A0A2D4MBP1</accession>
<evidence type="ECO:0000259" key="8">
    <source>
        <dbReference type="PROSITE" id="PS50157"/>
    </source>
</evidence>
<keyword evidence="7" id="KW-0732">Signal</keyword>
<dbReference type="GO" id="GO:0000978">
    <property type="term" value="F:RNA polymerase II cis-regulatory region sequence-specific DNA binding"/>
    <property type="evidence" value="ECO:0007669"/>
    <property type="project" value="TreeGrafter"/>
</dbReference>
<evidence type="ECO:0000256" key="6">
    <source>
        <dbReference type="PROSITE-ProRule" id="PRU00042"/>
    </source>
</evidence>
<dbReference type="PANTHER" id="PTHR24396">
    <property type="entry name" value="ZINC FINGER PROTEIN"/>
    <property type="match status" value="1"/>
</dbReference>
<evidence type="ECO:0000256" key="3">
    <source>
        <dbReference type="ARBA" id="ARBA00022771"/>
    </source>
</evidence>
<keyword evidence="3 6" id="KW-0863">Zinc-finger</keyword>
<dbReference type="GO" id="GO:0000981">
    <property type="term" value="F:DNA-binding transcription factor activity, RNA polymerase II-specific"/>
    <property type="evidence" value="ECO:0007669"/>
    <property type="project" value="TreeGrafter"/>
</dbReference>
<reference evidence="9" key="2">
    <citation type="submission" date="2017-11" db="EMBL/GenBank/DDBJ databases">
        <title>Coralsnake Venomics: Analyses of Venom Gland Transcriptomes and Proteomes of Six Brazilian Taxa.</title>
        <authorList>
            <person name="Aird S.D."/>
            <person name="Jorge da Silva N."/>
            <person name="Qiu L."/>
            <person name="Villar-Briones A."/>
            <person name="Aparecida-Saddi V."/>
            <person name="Campos-Telles M.P."/>
            <person name="Grau M."/>
            <person name="Mikheyev A.S."/>
        </authorList>
    </citation>
    <scope>NUCLEOTIDE SEQUENCE</scope>
    <source>
        <tissue evidence="9">Venom_gland</tissue>
    </source>
</reference>
<name>A0A2D4MBP1_9SAUR</name>
<protein>
    <recommendedName>
        <fullName evidence="8">C2H2-type domain-containing protein</fullName>
    </recommendedName>
</protein>
<feature type="chain" id="PRO_5013588694" description="C2H2-type domain-containing protein" evidence="7">
    <location>
        <begin position="22"/>
        <end position="156"/>
    </location>
</feature>
<evidence type="ECO:0000256" key="2">
    <source>
        <dbReference type="ARBA" id="ARBA00022723"/>
    </source>
</evidence>
<organism evidence="9">
    <name type="scientific">Micrurus spixii</name>
    <name type="common">Amazon coral snake</name>
    <dbReference type="NCBI Taxonomy" id="129469"/>
    <lineage>
        <taxon>Eukaryota</taxon>
        <taxon>Metazoa</taxon>
        <taxon>Chordata</taxon>
        <taxon>Craniata</taxon>
        <taxon>Vertebrata</taxon>
        <taxon>Euteleostomi</taxon>
        <taxon>Lepidosauria</taxon>
        <taxon>Squamata</taxon>
        <taxon>Bifurcata</taxon>
        <taxon>Unidentata</taxon>
        <taxon>Episquamata</taxon>
        <taxon>Toxicofera</taxon>
        <taxon>Serpentes</taxon>
        <taxon>Colubroidea</taxon>
        <taxon>Elapidae</taxon>
        <taxon>Elapinae</taxon>
        <taxon>Micrurus</taxon>
    </lineage>
</organism>
<evidence type="ECO:0000256" key="4">
    <source>
        <dbReference type="ARBA" id="ARBA00022833"/>
    </source>
</evidence>
<feature type="domain" description="C2H2-type" evidence="8">
    <location>
        <begin position="29"/>
        <end position="51"/>
    </location>
</feature>
<evidence type="ECO:0000256" key="1">
    <source>
        <dbReference type="ARBA" id="ARBA00004123"/>
    </source>
</evidence>
<proteinExistence type="predicted"/>
<comment type="subcellular location">
    <subcellularLocation>
        <location evidence="1">Nucleus</location>
    </subcellularLocation>
</comment>
<dbReference type="PANTHER" id="PTHR24396:SF22">
    <property type="entry name" value="PROTEIN WIZ"/>
    <property type="match status" value="1"/>
</dbReference>